<dbReference type="InterPro" id="IPR022655">
    <property type="entry name" value="DUF1553"/>
</dbReference>
<evidence type="ECO:0000256" key="2">
    <source>
        <dbReference type="ARBA" id="ARBA00022723"/>
    </source>
</evidence>
<evidence type="ECO:0000256" key="4">
    <source>
        <dbReference type="PROSITE-ProRule" id="PRU00433"/>
    </source>
</evidence>
<dbReference type="PANTHER" id="PTHR35889">
    <property type="entry name" value="CYCLOINULO-OLIGOSACCHARIDE FRUCTANOTRANSFERASE-RELATED"/>
    <property type="match status" value="1"/>
</dbReference>
<comment type="caution">
    <text evidence="6">The sequence shown here is derived from an EMBL/GenBank/DDBJ whole genome shotgun (WGS) entry which is preliminary data.</text>
</comment>
<evidence type="ECO:0000256" key="3">
    <source>
        <dbReference type="ARBA" id="ARBA00023004"/>
    </source>
</evidence>
<dbReference type="InterPro" id="IPR009056">
    <property type="entry name" value="Cyt_c-like_dom"/>
</dbReference>
<dbReference type="Pfam" id="PF07635">
    <property type="entry name" value="PSCyt1"/>
    <property type="match status" value="1"/>
</dbReference>
<keyword evidence="1 4" id="KW-0349">Heme</keyword>
<evidence type="ECO:0000259" key="5">
    <source>
        <dbReference type="PROSITE" id="PS51007"/>
    </source>
</evidence>
<dbReference type="Pfam" id="PF07583">
    <property type="entry name" value="PSCyt2"/>
    <property type="match status" value="1"/>
</dbReference>
<dbReference type="RefSeq" id="WP_044222822.1">
    <property type="nucleotide sequence ID" value="NZ_JRYR02000001.1"/>
</dbReference>
<protein>
    <recommendedName>
        <fullName evidence="5">Cytochrome c domain-containing protein</fullName>
    </recommendedName>
</protein>
<dbReference type="Proteomes" id="UP000179797">
    <property type="component" value="Unassembled WGS sequence"/>
</dbReference>
<evidence type="ECO:0000313" key="7">
    <source>
        <dbReference type="Proteomes" id="UP000179797"/>
    </source>
</evidence>
<keyword evidence="7" id="KW-1185">Reference proteome</keyword>
<dbReference type="EMBL" id="JRYR02000001">
    <property type="protein sequence ID" value="OHX66801.1"/>
    <property type="molecule type" value="Genomic_DNA"/>
</dbReference>
<dbReference type="InterPro" id="IPR013320">
    <property type="entry name" value="ConA-like_dom_sf"/>
</dbReference>
<name>A0A1S1Z0M2_FLAPC</name>
<gene>
    <name evidence="6" type="ORF">NH26_10755</name>
</gene>
<dbReference type="GO" id="GO:0020037">
    <property type="term" value="F:heme binding"/>
    <property type="evidence" value="ECO:0007669"/>
    <property type="project" value="InterPro"/>
</dbReference>
<dbReference type="InterPro" id="IPR011429">
    <property type="entry name" value="Cyt_c_Planctomycete-type"/>
</dbReference>
<dbReference type="AlphaFoldDB" id="A0A1S1Z0M2"/>
<dbReference type="OrthoDB" id="1450284at2"/>
<dbReference type="PROSITE" id="PS51007">
    <property type="entry name" value="CYTC"/>
    <property type="match status" value="1"/>
</dbReference>
<dbReference type="InterPro" id="IPR011444">
    <property type="entry name" value="DUF1549"/>
</dbReference>
<dbReference type="GO" id="GO:0004553">
    <property type="term" value="F:hydrolase activity, hydrolyzing O-glycosyl compounds"/>
    <property type="evidence" value="ECO:0007669"/>
    <property type="project" value="UniProtKB-ARBA"/>
</dbReference>
<dbReference type="GO" id="GO:0009055">
    <property type="term" value="F:electron transfer activity"/>
    <property type="evidence" value="ECO:0007669"/>
    <property type="project" value="InterPro"/>
</dbReference>
<reference evidence="6 7" key="1">
    <citation type="journal article" date="2012" name="Int. J. Syst. Evol. Microbiol.">
        <title>Flammeovirga pacifica sp. nov., isolated from deep-sea sediment.</title>
        <authorList>
            <person name="Xu H."/>
            <person name="Fu Y."/>
            <person name="Yang N."/>
            <person name="Ding Z."/>
            <person name="Lai Q."/>
            <person name="Zeng R."/>
        </authorList>
    </citation>
    <scope>NUCLEOTIDE SEQUENCE [LARGE SCALE GENOMIC DNA]</scope>
    <source>
        <strain evidence="7">DSM 24597 / LMG 26175 / WPAGA1</strain>
    </source>
</reference>
<dbReference type="GO" id="GO:0046872">
    <property type="term" value="F:metal ion binding"/>
    <property type="evidence" value="ECO:0007669"/>
    <property type="project" value="UniProtKB-KW"/>
</dbReference>
<dbReference type="SUPFAM" id="SSF46626">
    <property type="entry name" value="Cytochrome c"/>
    <property type="match status" value="1"/>
</dbReference>
<organism evidence="6 7">
    <name type="scientific">Flammeovirga pacifica</name>
    <dbReference type="NCBI Taxonomy" id="915059"/>
    <lineage>
        <taxon>Bacteria</taxon>
        <taxon>Pseudomonadati</taxon>
        <taxon>Bacteroidota</taxon>
        <taxon>Cytophagia</taxon>
        <taxon>Cytophagales</taxon>
        <taxon>Flammeovirgaceae</taxon>
        <taxon>Flammeovirga</taxon>
    </lineage>
</organism>
<dbReference type="Pfam" id="PF07587">
    <property type="entry name" value="PSD1"/>
    <property type="match status" value="1"/>
</dbReference>
<dbReference type="GO" id="GO:0005975">
    <property type="term" value="P:carbohydrate metabolic process"/>
    <property type="evidence" value="ECO:0007669"/>
    <property type="project" value="UniProtKB-ARBA"/>
</dbReference>
<keyword evidence="2 4" id="KW-0479">Metal-binding</keyword>
<evidence type="ECO:0000313" key="6">
    <source>
        <dbReference type="EMBL" id="OHX66801.1"/>
    </source>
</evidence>
<dbReference type="STRING" id="915059.NH26_10755"/>
<dbReference type="Gene3D" id="2.60.120.200">
    <property type="match status" value="1"/>
</dbReference>
<sequence length="1078" mass="123295">MKEKLIFFSLFAILLELSSCSTKMPEEVKIAYKELPVTLNFNKDIKPILSDKCFACHGPDNGKIKGGLQLHTFEKATSELTESKGKYAIIPGSPNRSEAIKRILSNDPNEIMPTPESHLTLSDDEKATLIKWVEEGAHYEPHWGFMAINPSDVPKGLKKWGNNEIDNYVGERLQQEKLTPNPSADKKTLLRRVSLDLTGISPSIEEINSFINDPSPNAYEKQVDRLLNSKHYGEKMATDWMDVARYADTHGYQIDRPRDMSPWRDWVIDSFNKNRPYDQFITYQLAGDLLPNATREQILATGFNRLHPQNAEGGIVDEEFRVEYVADRTAVLGQGLMGLTLACARCHDHKYDPISQKNYYEFYSFFNNVNETGQISWDPDDIPVPTLMLPSKEQEEVITYLKKLIDSKEQHQKEVHSSETPLAQKWIETNGYQKIKESNINKDRVAEFKLDNSLVNAKTGKKAKMDRQFSKKEVANYADGKFGRGVELNGDAWIDLKPVGIYDRNDPFTISLWVNIPKELKEGVIFHKNQAVMLHSMKGYTLYLNNGKLQTILAHTYPENAIIKNSTTDIPRDEWVHVCMTNNGNSAASGVSLYINGEKSPMEVEKDNLQKSIIFHDYEDIIYAHPIEKGLQIGARWRGLGLKNSKVDQVEVFSRNITPLEVLQLYSKKQFKTLLSKNHTELNQKEKVLLMDYFINNKSHNYQNATKAYLAEKKKLDITMDTIQEVMVMKEMDTPRQAYILKRGVYDNYGEKVYPNTPKSILEFSDELPKNRLGLARWLTDPKHPLTARVAINRYWQNFFGKGIVETTEDFGNQGKLPSHPKLLDYLAASFIESGWDIKKLNKMIVMSSTYRQSSLCSDKMREKDPDNILLARGPQFRLTSEMMRDNALQASSLLIKDVGGKSVHPYQPKGLWAMNGGKYQQGEGNELYRRSLYTIWKRTIPNPTQATFDQPDRSECTVRRQKTNTPLQALVLLNDPTYIEACRKLGEEISLHDQLELGITATYQKLTGKNISKKELEILLKVHKKEKDRFENHPEKTKGWLTMGHYQVDNQLPKSTVVANAIVASVILNSDATITRR</sequence>
<evidence type="ECO:0000256" key="1">
    <source>
        <dbReference type="ARBA" id="ARBA00022617"/>
    </source>
</evidence>
<dbReference type="SUPFAM" id="SSF49899">
    <property type="entry name" value="Concanavalin A-like lectins/glucanases"/>
    <property type="match status" value="1"/>
</dbReference>
<feature type="domain" description="Cytochrome c" evidence="5">
    <location>
        <begin position="40"/>
        <end position="137"/>
    </location>
</feature>
<dbReference type="InterPro" id="IPR036909">
    <property type="entry name" value="Cyt_c-like_dom_sf"/>
</dbReference>
<keyword evidence="3 4" id="KW-0408">Iron</keyword>
<accession>A0A1S1Z0M2</accession>
<dbReference type="Pfam" id="PF13385">
    <property type="entry name" value="Laminin_G_3"/>
    <property type="match status" value="1"/>
</dbReference>
<proteinExistence type="predicted"/>
<dbReference type="PANTHER" id="PTHR35889:SF3">
    <property type="entry name" value="F-BOX DOMAIN-CONTAINING PROTEIN"/>
    <property type="match status" value="1"/>
</dbReference>